<gene>
    <name evidence="2" type="ORF">MBAV_003929</name>
</gene>
<keyword evidence="1" id="KW-0812">Transmembrane</keyword>
<evidence type="ECO:0000313" key="3">
    <source>
        <dbReference type="Proteomes" id="UP000033423"/>
    </source>
</evidence>
<evidence type="ECO:0000313" key="2">
    <source>
        <dbReference type="EMBL" id="KJU83876.1"/>
    </source>
</evidence>
<keyword evidence="1" id="KW-0472">Membrane</keyword>
<sequence length="71" mass="7898">MWVYLNDLAIVSNSLIVVSLFIIDIPTVKVAFTVMRVYSNRFGVISNSLSVISLVTVGIPSIIVTTNKRWL</sequence>
<accession>A0A0F3GPR3</accession>
<evidence type="ECO:0000256" key="1">
    <source>
        <dbReference type="SAM" id="Phobius"/>
    </source>
</evidence>
<keyword evidence="3" id="KW-1185">Reference proteome</keyword>
<organism evidence="2 3">
    <name type="scientific">Candidatus Magnetobacterium bavaricum</name>
    <dbReference type="NCBI Taxonomy" id="29290"/>
    <lineage>
        <taxon>Bacteria</taxon>
        <taxon>Pseudomonadati</taxon>
        <taxon>Nitrospirota</taxon>
        <taxon>Thermodesulfovibrionia</taxon>
        <taxon>Thermodesulfovibrionales</taxon>
        <taxon>Candidatus Magnetobacteriaceae</taxon>
        <taxon>Candidatus Magnetobacterium</taxon>
    </lineage>
</organism>
<protein>
    <submittedName>
        <fullName evidence="2">Membrane protein</fullName>
    </submittedName>
</protein>
<proteinExistence type="predicted"/>
<reference evidence="2 3" key="1">
    <citation type="submission" date="2015-02" db="EMBL/GenBank/DDBJ databases">
        <title>Single-cell genomics of uncultivated deep-branching MTB reveals a conserved set of magnetosome genes.</title>
        <authorList>
            <person name="Kolinko S."/>
            <person name="Richter M."/>
            <person name="Glockner F.O."/>
            <person name="Brachmann A."/>
            <person name="Schuler D."/>
        </authorList>
    </citation>
    <scope>NUCLEOTIDE SEQUENCE [LARGE SCALE GENOMIC DNA]</scope>
    <source>
        <strain evidence="2">TM-1</strain>
    </source>
</reference>
<dbReference type="Proteomes" id="UP000033423">
    <property type="component" value="Unassembled WGS sequence"/>
</dbReference>
<feature type="transmembrane region" description="Helical" evidence="1">
    <location>
        <begin position="12"/>
        <end position="32"/>
    </location>
</feature>
<keyword evidence="1" id="KW-1133">Transmembrane helix</keyword>
<dbReference type="EMBL" id="LACI01001697">
    <property type="protein sequence ID" value="KJU83876.1"/>
    <property type="molecule type" value="Genomic_DNA"/>
</dbReference>
<feature type="transmembrane region" description="Helical" evidence="1">
    <location>
        <begin position="44"/>
        <end position="64"/>
    </location>
</feature>
<comment type="caution">
    <text evidence="2">The sequence shown here is derived from an EMBL/GenBank/DDBJ whole genome shotgun (WGS) entry which is preliminary data.</text>
</comment>
<name>A0A0F3GPR3_9BACT</name>
<dbReference type="AlphaFoldDB" id="A0A0F3GPR3"/>